<proteinExistence type="predicted"/>
<comment type="caution">
    <text evidence="1">The sequence shown here is derived from an EMBL/GenBank/DDBJ whole genome shotgun (WGS) entry which is preliminary data.</text>
</comment>
<dbReference type="Proteomes" id="UP000637578">
    <property type="component" value="Unassembled WGS sequence"/>
</dbReference>
<accession>A0A8J3CC96</accession>
<dbReference type="RefSeq" id="WP_189055256.1">
    <property type="nucleotide sequence ID" value="NZ_BMMK01000004.1"/>
</dbReference>
<dbReference type="EMBL" id="BMMK01000004">
    <property type="protein sequence ID" value="GGM45076.1"/>
    <property type="molecule type" value="Genomic_DNA"/>
</dbReference>
<keyword evidence="2" id="KW-1185">Reference proteome</keyword>
<protein>
    <submittedName>
        <fullName evidence="1">Uncharacterized protein</fullName>
    </submittedName>
</protein>
<reference evidence="1" key="2">
    <citation type="submission" date="2020-09" db="EMBL/GenBank/DDBJ databases">
        <authorList>
            <person name="Sun Q."/>
            <person name="Zhou Y."/>
        </authorList>
    </citation>
    <scope>NUCLEOTIDE SEQUENCE</scope>
    <source>
        <strain evidence="1">CGMCC 4.5737</strain>
    </source>
</reference>
<dbReference type="Pfam" id="PF16827">
    <property type="entry name" value="zf-HC3"/>
    <property type="match status" value="1"/>
</dbReference>
<evidence type="ECO:0000313" key="1">
    <source>
        <dbReference type="EMBL" id="GGM45076.1"/>
    </source>
</evidence>
<reference evidence="1" key="1">
    <citation type="journal article" date="2014" name="Int. J. Syst. Evol. Microbiol.">
        <title>Complete genome sequence of Corynebacterium casei LMG S-19264T (=DSM 44701T), isolated from a smear-ripened cheese.</title>
        <authorList>
            <consortium name="US DOE Joint Genome Institute (JGI-PGF)"/>
            <person name="Walter F."/>
            <person name="Albersmeier A."/>
            <person name="Kalinowski J."/>
            <person name="Ruckert C."/>
        </authorList>
    </citation>
    <scope>NUCLEOTIDE SEQUENCE</scope>
    <source>
        <strain evidence="1">CGMCC 4.5737</strain>
    </source>
</reference>
<organism evidence="1 2">
    <name type="scientific">Longimycelium tulufanense</name>
    <dbReference type="NCBI Taxonomy" id="907463"/>
    <lineage>
        <taxon>Bacteria</taxon>
        <taxon>Bacillati</taxon>
        <taxon>Actinomycetota</taxon>
        <taxon>Actinomycetes</taxon>
        <taxon>Pseudonocardiales</taxon>
        <taxon>Pseudonocardiaceae</taxon>
        <taxon>Longimycelium</taxon>
    </lineage>
</organism>
<sequence length="91" mass="10271">MTSNDLVPCCWTPHDGKRHAYRGDLRDEGVTVMSLCCRVIVVRHYAINAEERCWPECETCAQRARELAAEHQMRGLIGPIEVSLPAYGSCH</sequence>
<name>A0A8J3CC96_9PSEU</name>
<evidence type="ECO:0000313" key="2">
    <source>
        <dbReference type="Proteomes" id="UP000637578"/>
    </source>
</evidence>
<gene>
    <name evidence="1" type="ORF">GCM10012275_15180</name>
</gene>
<dbReference type="AlphaFoldDB" id="A0A8J3CC96"/>
<dbReference type="InterPro" id="IPR031795">
    <property type="entry name" value="Zf-HC3"/>
</dbReference>